<feature type="transmembrane region" description="Helical" evidence="15">
    <location>
        <begin position="232"/>
        <end position="259"/>
    </location>
</feature>
<evidence type="ECO:0000256" key="14">
    <source>
        <dbReference type="ARBA" id="ARBA00035471"/>
    </source>
</evidence>
<keyword evidence="9" id="KW-0007">Acetylation</keyword>
<keyword evidence="15" id="KW-1133">Transmembrane helix</keyword>
<evidence type="ECO:0000256" key="13">
    <source>
        <dbReference type="ARBA" id="ARBA00035164"/>
    </source>
</evidence>
<comment type="caution">
    <text evidence="17">The sequence shown here is derived from an EMBL/GenBank/DDBJ whole genome shotgun (WGS) entry which is preliminary data.</text>
</comment>
<evidence type="ECO:0000256" key="11">
    <source>
        <dbReference type="ARBA" id="ARBA00023274"/>
    </source>
</evidence>
<dbReference type="FunFam" id="2.40.50.1000:FF:000008">
    <property type="entry name" value="40S ribosomal protein S11"/>
    <property type="match status" value="1"/>
</dbReference>
<dbReference type="Pfam" id="PF00366">
    <property type="entry name" value="Ribosomal_S17"/>
    <property type="match status" value="1"/>
</dbReference>
<keyword evidence="8 17" id="KW-0689">Ribosomal protein</keyword>
<dbReference type="PRINTS" id="PR00973">
    <property type="entry name" value="RIBOSOMALS17"/>
</dbReference>
<evidence type="ECO:0000313" key="18">
    <source>
        <dbReference type="Proteomes" id="UP001431209"/>
    </source>
</evidence>
<evidence type="ECO:0000256" key="3">
    <source>
        <dbReference type="ARBA" id="ARBA00022481"/>
    </source>
</evidence>
<reference evidence="17 18" key="1">
    <citation type="submission" date="2024-03" db="EMBL/GenBank/DDBJ databases">
        <title>The Acrasis kona genome and developmental transcriptomes reveal deep origins of eukaryotic multicellular pathways.</title>
        <authorList>
            <person name="Sheikh S."/>
            <person name="Fu C.-J."/>
            <person name="Brown M.W."/>
            <person name="Baldauf S.L."/>
        </authorList>
    </citation>
    <scope>NUCLEOTIDE SEQUENCE [LARGE SCALE GENOMIC DNA]</scope>
    <source>
        <strain evidence="17 18">ATCC MYA-3509</strain>
    </source>
</reference>
<keyword evidence="12" id="KW-0449">Lipoprotein</keyword>
<keyword evidence="15" id="KW-0472">Membrane</keyword>
<dbReference type="InterPro" id="IPR032440">
    <property type="entry name" value="Ribosomal_uS17_N"/>
</dbReference>
<evidence type="ECO:0000256" key="1">
    <source>
        <dbReference type="ARBA" id="ARBA00004496"/>
    </source>
</evidence>
<dbReference type="InterPro" id="IPR028333">
    <property type="entry name" value="Ribosomal_uS17_arc/euk"/>
</dbReference>
<keyword evidence="10" id="KW-0564">Palmitate</keyword>
<dbReference type="Pfam" id="PF16205">
    <property type="entry name" value="Ribosomal_S17_N"/>
    <property type="match status" value="1"/>
</dbReference>
<evidence type="ECO:0000313" key="17">
    <source>
        <dbReference type="EMBL" id="KAL0486652.1"/>
    </source>
</evidence>
<dbReference type="Gene3D" id="2.40.50.1000">
    <property type="match status" value="1"/>
</dbReference>
<dbReference type="CDD" id="cd00364">
    <property type="entry name" value="Ribosomal_uS17"/>
    <property type="match status" value="1"/>
</dbReference>
<dbReference type="GO" id="GO:0022627">
    <property type="term" value="C:cytosolic small ribosomal subunit"/>
    <property type="evidence" value="ECO:0007669"/>
    <property type="project" value="TreeGrafter"/>
</dbReference>
<dbReference type="NCBIfam" id="TIGR03630">
    <property type="entry name" value="uS17_arch"/>
    <property type="match status" value="1"/>
</dbReference>
<feature type="transmembrane region" description="Helical" evidence="15">
    <location>
        <begin position="194"/>
        <end position="212"/>
    </location>
</feature>
<keyword evidence="18" id="KW-1185">Reference proteome</keyword>
<evidence type="ECO:0000259" key="16">
    <source>
        <dbReference type="Pfam" id="PF16205"/>
    </source>
</evidence>
<comment type="similarity">
    <text evidence="2">Belongs to the universal ribosomal protein uS17 family.</text>
</comment>
<accession>A0AAW2ZDE6</accession>
<keyword evidence="7" id="KW-0164">Citrullination</keyword>
<evidence type="ECO:0000256" key="4">
    <source>
        <dbReference type="ARBA" id="ARBA00022490"/>
    </source>
</evidence>
<dbReference type="InterPro" id="IPR000266">
    <property type="entry name" value="Ribosomal_uS17"/>
</dbReference>
<sequence>MDIHEAQHERAFQKQQSIFLGNKRALLKKQKDGKITDAERKKIRYWKSVGLGFTTPRTAIEGTYIDKKCPFTGQVSIRGRILRGVVKSTSMKRTVVVRREYLKYVSKFNRYEKRHKNIPAHCSPAFEVKVGDEVVIGECRPLTKTVRFNVLKVAPVVQKKKFNVCVFNRDSNYLCKKMSRQAEEAFSPSIKVSLWVNVPLTIMTSVFGLWGLHINHVYYGVAAQGGCDLPRVIFLLTVVTILDLVAFTILCLMISYAVASTNTRKLNLIITVLVNLFRPLYRRMCESNSLECSDLGIYLITYYASLGIGVIGSITGFVLLILIKCANADDGSFQLKD</sequence>
<comment type="subcellular location">
    <subcellularLocation>
        <location evidence="1">Cytoplasm</location>
    </subcellularLocation>
</comment>
<evidence type="ECO:0000256" key="9">
    <source>
        <dbReference type="ARBA" id="ARBA00022990"/>
    </source>
</evidence>
<dbReference type="GO" id="GO:0003723">
    <property type="term" value="F:RNA binding"/>
    <property type="evidence" value="ECO:0007669"/>
    <property type="project" value="UniProtKB-KW"/>
</dbReference>
<keyword evidence="15" id="KW-0812">Transmembrane</keyword>
<gene>
    <name evidence="17" type="ORF">AKO1_012073</name>
</gene>
<dbReference type="PANTHER" id="PTHR10744:SF9">
    <property type="entry name" value="40S RIBOSOMAL PROTEIN S11-RELATED"/>
    <property type="match status" value="1"/>
</dbReference>
<keyword evidence="11" id="KW-0687">Ribonucleoprotein</keyword>
<organism evidence="17 18">
    <name type="scientific">Acrasis kona</name>
    <dbReference type="NCBI Taxonomy" id="1008807"/>
    <lineage>
        <taxon>Eukaryota</taxon>
        <taxon>Discoba</taxon>
        <taxon>Heterolobosea</taxon>
        <taxon>Tetramitia</taxon>
        <taxon>Eutetramitia</taxon>
        <taxon>Acrasidae</taxon>
        <taxon>Acrasis</taxon>
    </lineage>
</organism>
<dbReference type="GO" id="GO:0006412">
    <property type="term" value="P:translation"/>
    <property type="evidence" value="ECO:0007669"/>
    <property type="project" value="InterPro"/>
</dbReference>
<dbReference type="Proteomes" id="UP001431209">
    <property type="component" value="Unassembled WGS sequence"/>
</dbReference>
<feature type="domain" description="Small ribosomal subunit protein uS17 N-terminal" evidence="16">
    <location>
        <begin position="7"/>
        <end position="82"/>
    </location>
</feature>
<dbReference type="EMBL" id="JAOPGA020001253">
    <property type="protein sequence ID" value="KAL0486652.1"/>
    <property type="molecule type" value="Genomic_DNA"/>
</dbReference>
<dbReference type="InterPro" id="IPR012340">
    <property type="entry name" value="NA-bd_OB-fold"/>
</dbReference>
<name>A0AAW2ZDE6_9EUKA</name>
<evidence type="ECO:0000256" key="15">
    <source>
        <dbReference type="SAM" id="Phobius"/>
    </source>
</evidence>
<evidence type="ECO:0000256" key="6">
    <source>
        <dbReference type="ARBA" id="ARBA00022884"/>
    </source>
</evidence>
<dbReference type="PANTHER" id="PTHR10744">
    <property type="entry name" value="40S RIBOSOMAL PROTEIN S11 FAMILY MEMBER"/>
    <property type="match status" value="1"/>
</dbReference>
<keyword evidence="6" id="KW-0694">RNA-binding</keyword>
<evidence type="ECO:0000256" key="5">
    <source>
        <dbReference type="ARBA" id="ARBA00022553"/>
    </source>
</evidence>
<dbReference type="GO" id="GO:0003735">
    <property type="term" value="F:structural constituent of ribosome"/>
    <property type="evidence" value="ECO:0007669"/>
    <property type="project" value="InterPro"/>
</dbReference>
<keyword evidence="3" id="KW-0488">Methylation</keyword>
<feature type="transmembrane region" description="Helical" evidence="15">
    <location>
        <begin position="301"/>
        <end position="323"/>
    </location>
</feature>
<evidence type="ECO:0000256" key="2">
    <source>
        <dbReference type="ARBA" id="ARBA00010254"/>
    </source>
</evidence>
<keyword evidence="4" id="KW-0963">Cytoplasm</keyword>
<dbReference type="AlphaFoldDB" id="A0AAW2ZDE6"/>
<keyword evidence="5" id="KW-0597">Phosphoprotein</keyword>
<dbReference type="SUPFAM" id="SSF50249">
    <property type="entry name" value="Nucleic acid-binding proteins"/>
    <property type="match status" value="1"/>
</dbReference>
<evidence type="ECO:0000256" key="10">
    <source>
        <dbReference type="ARBA" id="ARBA00023139"/>
    </source>
</evidence>
<evidence type="ECO:0000256" key="7">
    <source>
        <dbReference type="ARBA" id="ARBA00022934"/>
    </source>
</evidence>
<protein>
    <recommendedName>
        <fullName evidence="13">Small ribosomal subunit protein uS17</fullName>
    </recommendedName>
    <alternativeName>
        <fullName evidence="14">40S ribosomal protein S11</fullName>
    </alternativeName>
</protein>
<evidence type="ECO:0000256" key="8">
    <source>
        <dbReference type="ARBA" id="ARBA00022980"/>
    </source>
</evidence>
<proteinExistence type="inferred from homology"/>
<evidence type="ECO:0000256" key="12">
    <source>
        <dbReference type="ARBA" id="ARBA00023288"/>
    </source>
</evidence>